<gene>
    <name evidence="1" type="ORF">RIMI_LOCUS17313662</name>
</gene>
<keyword evidence="2" id="KW-1185">Reference proteome</keyword>
<organism evidence="1 2">
    <name type="scientific">Ranitomeya imitator</name>
    <name type="common">mimic poison frog</name>
    <dbReference type="NCBI Taxonomy" id="111125"/>
    <lineage>
        <taxon>Eukaryota</taxon>
        <taxon>Metazoa</taxon>
        <taxon>Chordata</taxon>
        <taxon>Craniata</taxon>
        <taxon>Vertebrata</taxon>
        <taxon>Euteleostomi</taxon>
        <taxon>Amphibia</taxon>
        <taxon>Batrachia</taxon>
        <taxon>Anura</taxon>
        <taxon>Neobatrachia</taxon>
        <taxon>Hyloidea</taxon>
        <taxon>Dendrobatidae</taxon>
        <taxon>Dendrobatinae</taxon>
        <taxon>Ranitomeya</taxon>
    </lineage>
</organism>
<accession>A0ABN9M6U6</accession>
<evidence type="ECO:0000313" key="2">
    <source>
        <dbReference type="Proteomes" id="UP001176940"/>
    </source>
</evidence>
<dbReference type="Proteomes" id="UP001176940">
    <property type="component" value="Unassembled WGS sequence"/>
</dbReference>
<reference evidence="1" key="1">
    <citation type="submission" date="2023-07" db="EMBL/GenBank/DDBJ databases">
        <authorList>
            <person name="Stuckert A."/>
        </authorList>
    </citation>
    <scope>NUCLEOTIDE SEQUENCE</scope>
</reference>
<comment type="caution">
    <text evidence="1">The sequence shown here is derived from an EMBL/GenBank/DDBJ whole genome shotgun (WGS) entry which is preliminary data.</text>
</comment>
<proteinExistence type="predicted"/>
<name>A0ABN9M6U6_9NEOB</name>
<evidence type="ECO:0000313" key="1">
    <source>
        <dbReference type="EMBL" id="CAJ0960442.1"/>
    </source>
</evidence>
<sequence>MSRNTIRALTDAITGIVHCMTYTWFKSGSSFRSVECKRFITNNLERIQRVCTCAIYLLYSLTLPDRNTQLMPHTGVGTSRVLSKCICKPLINPISPSAPHHPHTAPHHPPFPTQPLIIHYTAPHYHFPHSLSSSTTQPLIIIPPFPTQPLIIHYTAPHHYPSIPHTASHHPPFPTQPLIIHYTVPHTAPHHPLHSPSSLSLHSPHSLSSSTTQPLIIIPPFPTHLANLLTRLHVADPQSSPHTAPSASAASCYLSSLD</sequence>
<dbReference type="EMBL" id="CAUEEQ010050245">
    <property type="protein sequence ID" value="CAJ0960442.1"/>
    <property type="molecule type" value="Genomic_DNA"/>
</dbReference>
<protein>
    <submittedName>
        <fullName evidence="1">Uncharacterized protein</fullName>
    </submittedName>
</protein>